<dbReference type="InterPro" id="IPR029044">
    <property type="entry name" value="Nucleotide-diphossugar_trans"/>
</dbReference>
<reference evidence="16 17" key="1">
    <citation type="submission" date="2015-08" db="EMBL/GenBank/DDBJ databases">
        <title>Ancestral chromatin configuration constrains chromatin evolution on differentiating sex chromosomes in Drosophila.</title>
        <authorList>
            <person name="Zhou Q."/>
            <person name="Bachtrog D."/>
        </authorList>
    </citation>
    <scope>NUCLEOTIDE SEQUENCE [LARGE SCALE GENOMIC DNA]</scope>
    <source>
        <tissue evidence="16">Whole larvae</tissue>
    </source>
</reference>
<organism evidence="16 17">
    <name type="scientific">Drosophila busckii</name>
    <name type="common">Fruit fly</name>
    <dbReference type="NCBI Taxonomy" id="30019"/>
    <lineage>
        <taxon>Eukaryota</taxon>
        <taxon>Metazoa</taxon>
        <taxon>Ecdysozoa</taxon>
        <taxon>Arthropoda</taxon>
        <taxon>Hexapoda</taxon>
        <taxon>Insecta</taxon>
        <taxon>Pterygota</taxon>
        <taxon>Neoptera</taxon>
        <taxon>Endopterygota</taxon>
        <taxon>Diptera</taxon>
        <taxon>Brachycera</taxon>
        <taxon>Muscomorpha</taxon>
        <taxon>Ephydroidea</taxon>
        <taxon>Drosophilidae</taxon>
        <taxon>Drosophila</taxon>
    </lineage>
</organism>
<keyword evidence="6" id="KW-0812">Transmembrane</keyword>
<dbReference type="Proteomes" id="UP000494163">
    <property type="component" value="Chromosome 2R"/>
</dbReference>
<dbReference type="CDD" id="cd00899">
    <property type="entry name" value="b4GalT"/>
    <property type="match status" value="1"/>
</dbReference>
<dbReference type="EMBL" id="CP012524">
    <property type="protein sequence ID" value="ALC41656.1"/>
    <property type="molecule type" value="Genomic_DNA"/>
</dbReference>
<dbReference type="OrthoDB" id="10038994at2759"/>
<evidence type="ECO:0000256" key="9">
    <source>
        <dbReference type="ARBA" id="ARBA00023136"/>
    </source>
</evidence>
<dbReference type="InterPro" id="IPR027995">
    <property type="entry name" value="Galactosyl_T_N"/>
</dbReference>
<dbReference type="InterPro" id="IPR003859">
    <property type="entry name" value="Galactosyl_T"/>
</dbReference>
<dbReference type="PANTHER" id="PTHR19300">
    <property type="entry name" value="BETA-1,4-GALACTOSYLTRANSFERASE"/>
    <property type="match status" value="1"/>
</dbReference>
<feature type="region of interest" description="Disordered" evidence="12">
    <location>
        <begin position="117"/>
        <end position="141"/>
    </location>
</feature>
<evidence type="ECO:0000256" key="3">
    <source>
        <dbReference type="ARBA" id="ARBA00005735"/>
    </source>
</evidence>
<evidence type="ECO:0000256" key="10">
    <source>
        <dbReference type="ARBA" id="ARBA00023180"/>
    </source>
</evidence>
<evidence type="ECO:0000256" key="11">
    <source>
        <dbReference type="RuleBase" id="RU368121"/>
    </source>
</evidence>
<dbReference type="InterPro" id="IPR027791">
    <property type="entry name" value="Galactosyl_T_C"/>
</dbReference>
<evidence type="ECO:0000313" key="17">
    <source>
        <dbReference type="Proteomes" id="UP000494163"/>
    </source>
</evidence>
<evidence type="ECO:0000259" key="14">
    <source>
        <dbReference type="Pfam" id="PF02709"/>
    </source>
</evidence>
<keyword evidence="13" id="KW-0732">Signal</keyword>
<evidence type="ECO:0000256" key="6">
    <source>
        <dbReference type="ARBA" id="ARBA00022692"/>
    </source>
</evidence>
<dbReference type="Gene3D" id="3.90.550.10">
    <property type="entry name" value="Spore Coat Polysaccharide Biosynthesis Protein SpsA, Chain A"/>
    <property type="match status" value="1"/>
</dbReference>
<comment type="pathway">
    <text evidence="2 11">Protein modification; protein glycosylation.</text>
</comment>
<dbReference type="UniPathway" id="UPA00378"/>
<evidence type="ECO:0000256" key="13">
    <source>
        <dbReference type="SAM" id="SignalP"/>
    </source>
</evidence>
<dbReference type="OMA" id="QNGMSKI"/>
<keyword evidence="10 11" id="KW-0325">Glycoprotein</keyword>
<protein>
    <submittedName>
        <fullName evidence="16">Beta4GalNAcTA</fullName>
    </submittedName>
</protein>
<dbReference type="GO" id="GO:0033842">
    <property type="term" value="F:N-acetyl-beta-glucosaminyl-derivative 4-beta-N-acetylgalactosaminyltransferase activity"/>
    <property type="evidence" value="ECO:0007669"/>
    <property type="project" value="TreeGrafter"/>
</dbReference>
<dbReference type="STRING" id="30019.A0A0M5J2P4"/>
<proteinExistence type="inferred from homology"/>
<feature type="chain" id="PRO_5005803491" evidence="13">
    <location>
        <begin position="33"/>
        <end position="396"/>
    </location>
</feature>
<keyword evidence="7 11" id="KW-0735">Signal-anchor</keyword>
<accession>A0A0M5J2P4</accession>
<keyword evidence="17" id="KW-1185">Reference proteome</keyword>
<dbReference type="GO" id="GO:0016020">
    <property type="term" value="C:membrane"/>
    <property type="evidence" value="ECO:0007669"/>
    <property type="project" value="UniProtKB-SubCell"/>
</dbReference>
<dbReference type="SMR" id="A0A0M5J2P4"/>
<evidence type="ECO:0000256" key="12">
    <source>
        <dbReference type="SAM" id="MobiDB-lite"/>
    </source>
</evidence>
<evidence type="ECO:0000256" key="8">
    <source>
        <dbReference type="ARBA" id="ARBA00022989"/>
    </source>
</evidence>
<feature type="domain" description="Galactosyltransferase N-terminal" evidence="15">
    <location>
        <begin position="128"/>
        <end position="261"/>
    </location>
</feature>
<feature type="signal peptide" evidence="13">
    <location>
        <begin position="1"/>
        <end position="32"/>
    </location>
</feature>
<keyword evidence="9" id="KW-0472">Membrane</keyword>
<evidence type="ECO:0000259" key="15">
    <source>
        <dbReference type="Pfam" id="PF13733"/>
    </source>
</evidence>
<keyword evidence="4 11" id="KW-0328">Glycosyltransferase</keyword>
<comment type="similarity">
    <text evidence="3 11">Belongs to the glycosyltransferase 7 family.</text>
</comment>
<dbReference type="AlphaFoldDB" id="A0A0M5J2P4"/>
<evidence type="ECO:0000256" key="2">
    <source>
        <dbReference type="ARBA" id="ARBA00004922"/>
    </source>
</evidence>
<name>A0A0M5J2P4_DROBS</name>
<evidence type="ECO:0000256" key="1">
    <source>
        <dbReference type="ARBA" id="ARBA00004606"/>
    </source>
</evidence>
<keyword evidence="5 11" id="KW-0808">Transferase</keyword>
<evidence type="ECO:0000256" key="5">
    <source>
        <dbReference type="ARBA" id="ARBA00022679"/>
    </source>
</evidence>
<evidence type="ECO:0000256" key="7">
    <source>
        <dbReference type="ARBA" id="ARBA00022968"/>
    </source>
</evidence>
<evidence type="ECO:0000313" key="16">
    <source>
        <dbReference type="EMBL" id="ALC41656.1"/>
    </source>
</evidence>
<gene>
    <name evidence="16" type="ORF">Dbus_chr2Rg1235</name>
</gene>
<dbReference type="GO" id="GO:0005794">
    <property type="term" value="C:Golgi apparatus"/>
    <property type="evidence" value="ECO:0007669"/>
    <property type="project" value="TreeGrafter"/>
</dbReference>
<sequence length="396" mass="45019">MSIVTKANLLRCLLAICLLLVLNFLWSSTTDGATSLSKLSIRRVHKYAHIHNKNGSDSEGSAESGQRLPAAPLALSKEHELQFSRSSNLTTVIALANITSIPQDLTHAHSHIYAASSSTHKPLPNQNCTDPDPRNGGPVTPNITLESMDIIEAELGPLLQAGGAYQPTDCQAQYHVAIVVPFRDRYAHLSIFLRNMHPFLMTQRIAYRIFIIEQTNGKPFNRAAMMNIGYLEALKLYQWDCFIFHDVDLIPLDTRNLYNCPRQPRHMSVAIDKWNFKLPYRTIFGGVSAMTRQQFQAVNGFSNSFFGWGGEDDDMSNRLKHANLFISRYPLNIARYMMLKHQKEKANPKRYENLQNGMSKIESDGINSIKYEIYSIKEFPTFTWYLAELKNSERKS</sequence>
<dbReference type="Pfam" id="PF02709">
    <property type="entry name" value="Glyco_transf_7C"/>
    <property type="match status" value="1"/>
</dbReference>
<evidence type="ECO:0000256" key="4">
    <source>
        <dbReference type="ARBA" id="ARBA00022676"/>
    </source>
</evidence>
<dbReference type="GO" id="GO:0005975">
    <property type="term" value="P:carbohydrate metabolic process"/>
    <property type="evidence" value="ECO:0007669"/>
    <property type="project" value="InterPro"/>
</dbReference>
<dbReference type="GO" id="GO:0006688">
    <property type="term" value="P:glycosphingolipid biosynthetic process"/>
    <property type="evidence" value="ECO:0007669"/>
    <property type="project" value="TreeGrafter"/>
</dbReference>
<keyword evidence="8" id="KW-1133">Transmembrane helix</keyword>
<dbReference type="PANTHER" id="PTHR19300:SF57">
    <property type="entry name" value="BETA-1,4-N-ACETYLGALACTOSAMINYLTRANSFERASE"/>
    <property type="match status" value="1"/>
</dbReference>
<comment type="subcellular location">
    <subcellularLocation>
        <location evidence="1">Membrane</location>
        <topology evidence="1">Single-pass type II membrane protein</topology>
    </subcellularLocation>
</comment>
<dbReference type="PRINTS" id="PR02050">
    <property type="entry name" value="B14GALTRFASE"/>
</dbReference>
<dbReference type="SUPFAM" id="SSF53448">
    <property type="entry name" value="Nucleotide-diphospho-sugar transferases"/>
    <property type="match status" value="1"/>
</dbReference>
<feature type="domain" description="Galactosyltransferase C-terminal" evidence="14">
    <location>
        <begin position="265"/>
        <end position="342"/>
    </location>
</feature>
<dbReference type="Pfam" id="PF13733">
    <property type="entry name" value="Glyco_transf_7N"/>
    <property type="match status" value="1"/>
</dbReference>
<dbReference type="GO" id="GO:0008378">
    <property type="term" value="F:galactosyltransferase activity"/>
    <property type="evidence" value="ECO:0007669"/>
    <property type="project" value="TreeGrafter"/>
</dbReference>